<evidence type="ECO:0000256" key="5">
    <source>
        <dbReference type="ARBA" id="ARBA00023136"/>
    </source>
</evidence>
<evidence type="ECO:0000313" key="10">
    <source>
        <dbReference type="Proteomes" id="UP000242444"/>
    </source>
</evidence>
<keyword evidence="4 7" id="KW-1133">Transmembrane helix</keyword>
<feature type="transmembrane region" description="Helical" evidence="7">
    <location>
        <begin position="287"/>
        <end position="306"/>
    </location>
</feature>
<protein>
    <submittedName>
        <fullName evidence="9">MFS transporter</fullName>
    </submittedName>
</protein>
<evidence type="ECO:0000256" key="6">
    <source>
        <dbReference type="SAM" id="MobiDB-lite"/>
    </source>
</evidence>
<dbReference type="InterPro" id="IPR036259">
    <property type="entry name" value="MFS_trans_sf"/>
</dbReference>
<feature type="domain" description="Major facilitator superfamily (MFS) profile" evidence="8">
    <location>
        <begin position="24"/>
        <end position="399"/>
    </location>
</feature>
<dbReference type="InterPro" id="IPR020846">
    <property type="entry name" value="MFS_dom"/>
</dbReference>
<dbReference type="CDD" id="cd17324">
    <property type="entry name" value="MFS_NepI_like"/>
    <property type="match status" value="1"/>
</dbReference>
<organism evidence="9 10">
    <name type="scientific">Amycolatopsis antarctica</name>
    <dbReference type="NCBI Taxonomy" id="1854586"/>
    <lineage>
        <taxon>Bacteria</taxon>
        <taxon>Bacillati</taxon>
        <taxon>Actinomycetota</taxon>
        <taxon>Actinomycetes</taxon>
        <taxon>Pseudonocardiales</taxon>
        <taxon>Pseudonocardiaceae</taxon>
        <taxon>Amycolatopsis</taxon>
    </lineage>
</organism>
<dbReference type="Proteomes" id="UP000242444">
    <property type="component" value="Unassembled WGS sequence"/>
</dbReference>
<proteinExistence type="predicted"/>
<keyword evidence="10" id="KW-1185">Reference proteome</keyword>
<dbReference type="InterPro" id="IPR050189">
    <property type="entry name" value="MFS_Efflux_Transporters"/>
</dbReference>
<feature type="transmembrane region" description="Helical" evidence="7">
    <location>
        <begin position="90"/>
        <end position="109"/>
    </location>
</feature>
<accession>A0A263D9B3</accession>
<dbReference type="SUPFAM" id="SSF103473">
    <property type="entry name" value="MFS general substrate transporter"/>
    <property type="match status" value="1"/>
</dbReference>
<feature type="transmembrane region" description="Helical" evidence="7">
    <location>
        <begin position="342"/>
        <end position="368"/>
    </location>
</feature>
<evidence type="ECO:0000256" key="2">
    <source>
        <dbReference type="ARBA" id="ARBA00022475"/>
    </source>
</evidence>
<feature type="transmembrane region" description="Helical" evidence="7">
    <location>
        <begin position="148"/>
        <end position="168"/>
    </location>
</feature>
<feature type="transmembrane region" description="Helical" evidence="7">
    <location>
        <begin position="115"/>
        <end position="136"/>
    </location>
</feature>
<dbReference type="EMBL" id="NKYE01000001">
    <property type="protein sequence ID" value="OZM74971.1"/>
    <property type="molecule type" value="Genomic_DNA"/>
</dbReference>
<evidence type="ECO:0000313" key="9">
    <source>
        <dbReference type="EMBL" id="OZM74971.1"/>
    </source>
</evidence>
<feature type="transmembrane region" description="Helical" evidence="7">
    <location>
        <begin position="374"/>
        <end position="395"/>
    </location>
</feature>
<feature type="transmembrane region" description="Helical" evidence="7">
    <location>
        <begin position="61"/>
        <end position="83"/>
    </location>
</feature>
<comment type="caution">
    <text evidence="9">The sequence shown here is derived from an EMBL/GenBank/DDBJ whole genome shotgun (WGS) entry which is preliminary data.</text>
</comment>
<dbReference type="PANTHER" id="PTHR43124:SF10">
    <property type="entry name" value="PURINE EFFLUX PUMP PBUE"/>
    <property type="match status" value="1"/>
</dbReference>
<feature type="transmembrane region" description="Helical" evidence="7">
    <location>
        <begin position="252"/>
        <end position="275"/>
    </location>
</feature>
<dbReference type="InterPro" id="IPR011701">
    <property type="entry name" value="MFS"/>
</dbReference>
<gene>
    <name evidence="9" type="ORF">CFN78_01900</name>
</gene>
<dbReference type="FunCoup" id="A0A263D9B3">
    <property type="interactions" value="1"/>
</dbReference>
<evidence type="ECO:0000256" key="7">
    <source>
        <dbReference type="SAM" id="Phobius"/>
    </source>
</evidence>
<evidence type="ECO:0000256" key="4">
    <source>
        <dbReference type="ARBA" id="ARBA00022989"/>
    </source>
</evidence>
<reference evidence="9 10" key="1">
    <citation type="submission" date="2017-07" db="EMBL/GenBank/DDBJ databases">
        <title>Amycolatopsis antarcticus sp. nov., isolated from the surface of an Antarcticus brown macroalga.</title>
        <authorList>
            <person name="Wang J."/>
            <person name="Leiva S."/>
            <person name="Huang J."/>
            <person name="Huang Y."/>
        </authorList>
    </citation>
    <scope>NUCLEOTIDE SEQUENCE [LARGE SCALE GENOMIC DNA]</scope>
    <source>
        <strain evidence="9 10">AU-G6</strain>
    </source>
</reference>
<keyword evidence="2" id="KW-1003">Cell membrane</keyword>
<dbReference type="PROSITE" id="PS50850">
    <property type="entry name" value="MFS"/>
    <property type="match status" value="1"/>
</dbReference>
<dbReference type="AlphaFoldDB" id="A0A263D9B3"/>
<dbReference type="Pfam" id="PF07690">
    <property type="entry name" value="MFS_1"/>
    <property type="match status" value="1"/>
</dbReference>
<dbReference type="RefSeq" id="WP_094860752.1">
    <property type="nucleotide sequence ID" value="NZ_NKYE01000001.1"/>
</dbReference>
<evidence type="ECO:0000256" key="3">
    <source>
        <dbReference type="ARBA" id="ARBA00022692"/>
    </source>
</evidence>
<dbReference type="OrthoDB" id="9814237at2"/>
<dbReference type="GO" id="GO:0005886">
    <property type="term" value="C:plasma membrane"/>
    <property type="evidence" value="ECO:0007669"/>
    <property type="project" value="UniProtKB-SubCell"/>
</dbReference>
<dbReference type="InParanoid" id="A0A263D9B3"/>
<sequence length="407" mass="40766">MSATTRATAPVGTGGERTGTRSPRGAVLAFGAFAVGTSGYVVAGLLPALTAELGVSPSAAAQLVTAFALAYALGSPLCAAATARWERRTLLVAALLVTALGNGLAALAPGYPSLFAARVVTAIGAAVFTPAASAVAAELTTPQRRGRAVALVFGGLTVSLVLGVPFGGALSDRLGYRAVFAVVAAAALLGAIAVRLLLPRVPPPPAVRFAERFAVARDPRVRSLLAATVLGCLAAFSVYTFVAPLLAATAGIGGSTLNVLLLVYGLGGVLGNIAGGRIVDRWGSRRPLIAVVGLLVVVLAVLPVAATTVAGAAVALFVWGMATWSFNPPVQHRLIELSPQGAGLLLSLNASAIYLGVGLAGVAGGLILPHGGPALLPLVASAFTALALVFVVRCWRVPAPRPRPDGV</sequence>
<feature type="transmembrane region" description="Helical" evidence="7">
    <location>
        <begin position="27"/>
        <end position="49"/>
    </location>
</feature>
<evidence type="ECO:0000259" key="8">
    <source>
        <dbReference type="PROSITE" id="PS50850"/>
    </source>
</evidence>
<evidence type="ECO:0000256" key="1">
    <source>
        <dbReference type="ARBA" id="ARBA00004651"/>
    </source>
</evidence>
<feature type="transmembrane region" description="Helical" evidence="7">
    <location>
        <begin position="224"/>
        <end position="246"/>
    </location>
</feature>
<feature type="transmembrane region" description="Helical" evidence="7">
    <location>
        <begin position="174"/>
        <end position="198"/>
    </location>
</feature>
<keyword evidence="5 7" id="KW-0472">Membrane</keyword>
<dbReference type="GO" id="GO:0022857">
    <property type="term" value="F:transmembrane transporter activity"/>
    <property type="evidence" value="ECO:0007669"/>
    <property type="project" value="InterPro"/>
</dbReference>
<keyword evidence="3 7" id="KW-0812">Transmembrane</keyword>
<name>A0A263D9B3_9PSEU</name>
<dbReference type="Gene3D" id="1.20.1250.20">
    <property type="entry name" value="MFS general substrate transporter like domains"/>
    <property type="match status" value="1"/>
</dbReference>
<dbReference type="PANTHER" id="PTHR43124">
    <property type="entry name" value="PURINE EFFLUX PUMP PBUE"/>
    <property type="match status" value="1"/>
</dbReference>
<feature type="region of interest" description="Disordered" evidence="6">
    <location>
        <begin position="1"/>
        <end position="21"/>
    </location>
</feature>
<comment type="subcellular location">
    <subcellularLocation>
        <location evidence="1">Cell membrane</location>
        <topology evidence="1">Multi-pass membrane protein</topology>
    </subcellularLocation>
</comment>